<dbReference type="Gene3D" id="3.40.50.1000">
    <property type="entry name" value="HAD superfamily/HAD-like"/>
    <property type="match status" value="1"/>
</dbReference>
<evidence type="ECO:0000313" key="2">
    <source>
        <dbReference type="Proteomes" id="UP000193377"/>
    </source>
</evidence>
<dbReference type="RefSeq" id="WP_085393572.1">
    <property type="nucleotide sequence ID" value="NZ_LNKD01000008.1"/>
</dbReference>
<proteinExistence type="predicted"/>
<protein>
    <recommendedName>
        <fullName evidence="3">2-C-methyl-D-erythritol 4-phosphate cytidylyltransferase</fullName>
    </recommendedName>
</protein>
<dbReference type="InterPro" id="IPR023214">
    <property type="entry name" value="HAD_sf"/>
</dbReference>
<reference evidence="1 2" key="1">
    <citation type="journal article" date="2016" name="Sci. Rep.">
        <title>Evaluation of genetic diversity among strains of the human gut commensal Bifidobacterium adolescentis.</title>
        <authorList>
            <person name="Duranti S."/>
            <person name="Milani C."/>
            <person name="Lugli G.A."/>
            <person name="Mancabelli L."/>
            <person name="Turroni F."/>
            <person name="Ferrario C."/>
            <person name="Mangifesta M."/>
            <person name="Viappiani A."/>
            <person name="Sanchez B."/>
            <person name="Margolles A."/>
            <person name="van Sinderen D."/>
            <person name="Ventura M."/>
        </authorList>
    </citation>
    <scope>NUCLEOTIDE SEQUENCE [LARGE SCALE GENOMIC DNA]</scope>
    <source>
        <strain evidence="1 2">487B</strain>
    </source>
</reference>
<gene>
    <name evidence="1" type="ORF">B0487_2146</name>
</gene>
<dbReference type="InterPro" id="IPR036412">
    <property type="entry name" value="HAD-like_sf"/>
</dbReference>
<name>A0A1X2YR72_BIFAD</name>
<dbReference type="EMBL" id="LNKD01000008">
    <property type="protein sequence ID" value="OSG84659.1"/>
    <property type="molecule type" value="Genomic_DNA"/>
</dbReference>
<dbReference type="SUPFAM" id="SSF56784">
    <property type="entry name" value="HAD-like"/>
    <property type="match status" value="1"/>
</dbReference>
<dbReference type="Proteomes" id="UP000193377">
    <property type="component" value="Unassembled WGS sequence"/>
</dbReference>
<evidence type="ECO:0008006" key="3">
    <source>
        <dbReference type="Google" id="ProtNLM"/>
    </source>
</evidence>
<dbReference type="AlphaFoldDB" id="A0A1X2YR72"/>
<comment type="caution">
    <text evidence="1">The sequence shown here is derived from an EMBL/GenBank/DDBJ whole genome shotgun (WGS) entry which is preliminary data.</text>
</comment>
<evidence type="ECO:0000313" key="1">
    <source>
        <dbReference type="EMBL" id="OSG84659.1"/>
    </source>
</evidence>
<sequence length="225" mass="25899">MTERPLIAIDLDNTFADYTTAFKDCLTQMGYDGYADAPDPSDYSFACSGWFKDENMFLPLHRRAVGLGLYLRERPYAGALDAAYDVARRHSVLFATSREPDETDGLRWLHAYGLDATPNWNLDLWRDTYPETFEWTIRDSCRRDGSGIRFCHIWDKTFLDADLTVEDNPHTLNRLMDKGLRVLVKRHAYNLPQCERAEQSGLGFAFDDWTQVPTLAKRLLGENAK</sequence>
<accession>A0A1X2YR72</accession>
<organism evidence="1 2">
    <name type="scientific">Bifidobacterium adolescentis</name>
    <dbReference type="NCBI Taxonomy" id="1680"/>
    <lineage>
        <taxon>Bacteria</taxon>
        <taxon>Bacillati</taxon>
        <taxon>Actinomycetota</taxon>
        <taxon>Actinomycetes</taxon>
        <taxon>Bifidobacteriales</taxon>
        <taxon>Bifidobacteriaceae</taxon>
        <taxon>Bifidobacterium</taxon>
    </lineage>
</organism>